<name>A0ACA9QBS1_9GLOM</name>
<comment type="caution">
    <text evidence="1">The sequence shown here is derived from an EMBL/GenBank/DDBJ whole genome shotgun (WGS) entry which is preliminary data.</text>
</comment>
<proteinExistence type="predicted"/>
<organism evidence="1 2">
    <name type="scientific">Acaulospora colombiana</name>
    <dbReference type="NCBI Taxonomy" id="27376"/>
    <lineage>
        <taxon>Eukaryota</taxon>
        <taxon>Fungi</taxon>
        <taxon>Fungi incertae sedis</taxon>
        <taxon>Mucoromycota</taxon>
        <taxon>Glomeromycotina</taxon>
        <taxon>Glomeromycetes</taxon>
        <taxon>Diversisporales</taxon>
        <taxon>Acaulosporaceae</taxon>
        <taxon>Acaulospora</taxon>
    </lineage>
</organism>
<protein>
    <submittedName>
        <fullName evidence="1">7963_t:CDS:1</fullName>
    </submittedName>
</protein>
<feature type="non-terminal residue" evidence="1">
    <location>
        <position position="1"/>
    </location>
</feature>
<keyword evidence="2" id="KW-1185">Reference proteome</keyword>
<sequence length="346" mass="38266">FSSPTIHTLPEAYTLKDMTDSFERVIDFDLTYNQNAYTIAYPVAANQHQQELLSKGFPCSHDHLCAWANGCTYISMKKGDVGVLLVDLTPGQIAAKQAWGNAFIGWMYNVEAGKSVILSEEQQQDVDDWTSQDVFDKLVRHVLPPSDRKLELVGFLRPEGALPNLSASELESTFNGTPVKWIQLIDIAYGAAVVMMVFLEYRKLVLPKAPLPIGITLANGKTITIIPANAYPPVDCKFLFTNSQENQTTATVKVLRGTIPCQELKIEDLAPKPRGEARLKVTLRIRSGGHWSLELGEFETGRITNLDSEGICIQDEAEIDAYEKETTNRQIDIVIGADGVVGELPP</sequence>
<dbReference type="EMBL" id="CAJVPT010049549">
    <property type="protein sequence ID" value="CAG8744236.1"/>
    <property type="molecule type" value="Genomic_DNA"/>
</dbReference>
<evidence type="ECO:0000313" key="1">
    <source>
        <dbReference type="EMBL" id="CAG8744236.1"/>
    </source>
</evidence>
<reference evidence="1" key="1">
    <citation type="submission" date="2021-06" db="EMBL/GenBank/DDBJ databases">
        <authorList>
            <person name="Kallberg Y."/>
            <person name="Tangrot J."/>
            <person name="Rosling A."/>
        </authorList>
    </citation>
    <scope>NUCLEOTIDE SEQUENCE</scope>
    <source>
        <strain evidence="1">CL356</strain>
    </source>
</reference>
<dbReference type="Proteomes" id="UP000789525">
    <property type="component" value="Unassembled WGS sequence"/>
</dbReference>
<accession>A0ACA9QBS1</accession>
<gene>
    <name evidence="1" type="ORF">ACOLOM_LOCUS12347</name>
</gene>
<evidence type="ECO:0000313" key="2">
    <source>
        <dbReference type="Proteomes" id="UP000789525"/>
    </source>
</evidence>